<dbReference type="InterPro" id="IPR036097">
    <property type="entry name" value="HisK_dim/P_sf"/>
</dbReference>
<keyword evidence="8" id="KW-0812">Transmembrane</keyword>
<keyword evidence="10" id="KW-0418">Kinase</keyword>
<evidence type="ECO:0000256" key="13">
    <source>
        <dbReference type="ARBA" id="ARBA00023012"/>
    </source>
</evidence>
<feature type="modified residue" description="Phosphohistidine" evidence="16">
    <location>
        <position position="1389"/>
    </location>
</feature>
<feature type="domain" description="PAS" evidence="22">
    <location>
        <begin position="185"/>
        <end position="254"/>
    </location>
</feature>
<dbReference type="PANTHER" id="PTHR45339:SF1">
    <property type="entry name" value="HYBRID SIGNAL TRANSDUCTION HISTIDINE KINASE J"/>
    <property type="match status" value="1"/>
</dbReference>
<dbReference type="CDD" id="cd17546">
    <property type="entry name" value="REC_hyHK_CKI1_RcsC-like"/>
    <property type="match status" value="1"/>
</dbReference>
<evidence type="ECO:0000256" key="18">
    <source>
        <dbReference type="SAM" id="Coils"/>
    </source>
</evidence>
<dbReference type="SMART" id="SM00086">
    <property type="entry name" value="PAC"/>
    <property type="match status" value="2"/>
</dbReference>
<keyword evidence="5" id="KW-1003">Cell membrane</keyword>
<keyword evidence="6 17" id="KW-0597">Phosphoprotein</keyword>
<dbReference type="EC" id="2.7.13.3" evidence="4"/>
<dbReference type="InterPro" id="IPR003594">
    <property type="entry name" value="HATPase_dom"/>
</dbReference>
<evidence type="ECO:0000256" key="14">
    <source>
        <dbReference type="ARBA" id="ARBA00023136"/>
    </source>
</evidence>
<dbReference type="STRING" id="1173027.Mic7113_2420"/>
<dbReference type="PROSITE" id="PS50109">
    <property type="entry name" value="HIS_KIN"/>
    <property type="match status" value="1"/>
</dbReference>
<dbReference type="PROSITE" id="PS50113">
    <property type="entry name" value="PAC"/>
    <property type="match status" value="1"/>
</dbReference>
<dbReference type="SMART" id="SM00065">
    <property type="entry name" value="GAF"/>
    <property type="match status" value="2"/>
</dbReference>
<evidence type="ECO:0000256" key="8">
    <source>
        <dbReference type="ARBA" id="ARBA00022692"/>
    </source>
</evidence>
<evidence type="ECO:0000256" key="17">
    <source>
        <dbReference type="PROSITE-ProRule" id="PRU00169"/>
    </source>
</evidence>
<keyword evidence="13" id="KW-0902">Two-component regulatory system</keyword>
<dbReference type="Gene3D" id="1.10.287.130">
    <property type="match status" value="1"/>
</dbReference>
<dbReference type="PATRIC" id="fig|1173027.3.peg.2649"/>
<dbReference type="SUPFAM" id="SSF55781">
    <property type="entry name" value="GAF domain-like"/>
    <property type="match status" value="2"/>
</dbReference>
<dbReference type="KEGG" id="mic:Mic7113_2420"/>
<evidence type="ECO:0000313" key="26">
    <source>
        <dbReference type="Proteomes" id="UP000010471"/>
    </source>
</evidence>
<evidence type="ECO:0000259" key="23">
    <source>
        <dbReference type="PROSITE" id="PS50113"/>
    </source>
</evidence>
<evidence type="ECO:0000256" key="16">
    <source>
        <dbReference type="PROSITE-ProRule" id="PRU00110"/>
    </source>
</evidence>
<evidence type="ECO:0000256" key="3">
    <source>
        <dbReference type="ARBA" id="ARBA00006402"/>
    </source>
</evidence>
<dbReference type="eggNOG" id="COG2205">
    <property type="taxonomic scope" value="Bacteria"/>
</dbReference>
<dbReference type="PROSITE" id="PS50894">
    <property type="entry name" value="HPT"/>
    <property type="match status" value="1"/>
</dbReference>
<keyword evidence="26" id="KW-1185">Reference proteome</keyword>
<accession>K9WFC4</accession>
<feature type="domain" description="PAC" evidence="23">
    <location>
        <begin position="132"/>
        <end position="184"/>
    </location>
</feature>
<evidence type="ECO:0000313" key="25">
    <source>
        <dbReference type="EMBL" id="AFZ18222.1"/>
    </source>
</evidence>
<dbReference type="InterPro" id="IPR035965">
    <property type="entry name" value="PAS-like_dom_sf"/>
</dbReference>
<dbReference type="RefSeq" id="WP_015182371.1">
    <property type="nucleotide sequence ID" value="NC_019738.1"/>
</dbReference>
<dbReference type="InterPro" id="IPR001610">
    <property type="entry name" value="PAC"/>
</dbReference>
<dbReference type="eggNOG" id="COG2203">
    <property type="taxonomic scope" value="Bacteria"/>
</dbReference>
<keyword evidence="11" id="KW-0067">ATP-binding</keyword>
<dbReference type="GO" id="GO:0005524">
    <property type="term" value="F:ATP binding"/>
    <property type="evidence" value="ECO:0007669"/>
    <property type="project" value="UniProtKB-KW"/>
</dbReference>
<dbReference type="Gene3D" id="3.40.50.2300">
    <property type="match status" value="1"/>
</dbReference>
<dbReference type="CDD" id="cd16922">
    <property type="entry name" value="HATPase_EvgS-ArcB-TorS-like"/>
    <property type="match status" value="1"/>
</dbReference>
<dbReference type="InterPro" id="IPR001789">
    <property type="entry name" value="Sig_transdc_resp-reg_receiver"/>
</dbReference>
<dbReference type="OrthoDB" id="5389090at2"/>
<protein>
    <recommendedName>
        <fullName evidence="15">Circadian input-output histidine kinase CikA</fullName>
        <ecNumber evidence="4">2.7.13.3</ecNumber>
    </recommendedName>
</protein>
<dbReference type="SUPFAM" id="SSF52172">
    <property type="entry name" value="CheY-like"/>
    <property type="match status" value="1"/>
</dbReference>
<dbReference type="SMART" id="SM00388">
    <property type="entry name" value="HisKA"/>
    <property type="match status" value="1"/>
</dbReference>
<dbReference type="Pfam" id="PF08447">
    <property type="entry name" value="PAS_3"/>
    <property type="match status" value="1"/>
</dbReference>
<dbReference type="SMART" id="SM00448">
    <property type="entry name" value="REC"/>
    <property type="match status" value="1"/>
</dbReference>
<sequence length="1449" mass="161837">MWDIIFQIISAATIGLLVGYFWGRGKKASSPESDPVCPNNLRECQQAEESLRESQRTLTTLMSNLPGVVYRCQNDCNWTMEFVSEGCYPLTGYHPADLMENRTVSYGQLIHQDDRNWVWNEIQCALQESRPFQLTYRIITATGEEKWVWEQGCGVFSPQGEVLAIEGFVTDITQRKQFEKSLQESEERFRRLSEATYEGILIHEQGVIIDANQAIAKMFGYETDELIGVSGFHLLAPESRDIALKQIQAAYVEPYEVVALSKEGSKFPIEIQAKLIPYQNRFVRVVAIRDISRRQQIEKELRQARDQLRAVLDAVPGSISWISSELNYLGVNRYLAKSFNQPPEFFVGKPIGFLQPGSQVSEFLRQFFASSESEASLELDWQVDGVPSHYLIVAQKYLQGQAAVCAGFDITRRKQAEQELRYSEACIRALYEVTAAQDLTFNQRLQRLLELGCGWFGLDIGLLGRLEENCYQAIAFGGAQGAIAAFAAVQSDHLEPNVLVYDFVQESQGRTDFPTTANPALSTPILPKGSIFDWKLRNCQKIWQAAELVNLESAVAAQLSGYPAQSIAAMEAYLRTPVTVAGQVYGTLGFWSCRKRNRNFKAVERELLKLMARWIGGEIERQQAADALQQQFHRALLLKQITQEIRQSLDTQQILQTTAMQVGRALRVNRCLLFRYEATPPSRLVCVAEYLGGRHTSLLDLLELAVKGNPYLEEILSQDRAIPVTHIDGYQLLQPFVRLFHRLGVQSLLTVRTSYHGQPNGVINVHQCDAIRGWSEDEIELLEAVADQVGIALAQAHLLEQEKQQREQLAEQNVALEQAKQAAEVANQAKSEFLAMMSHEIRTPMNGIIGMNNLLLNTSLTEQQQEFARTIGSSSEALLRIINDILDLSKIESGKLEWEDQPFDLLSCIEAAVNLLTPKAVDQRLELTYQMDAQTPLTLVGDVTRLHQILLNLLSNAVKFTDAGQVKVSVTAHALGNSEPSNLVLNPHSPFPRLYEIQFAVQDTGIGISPEQMNRLFKPFSQVDASTSRRYGGTGLGLAISQRLCELMGGRMWVESHGVCAGNPPEDLVWENRNRPGDEPILDTVEFDPLSHPPTSSGSTFYFTIVAPGYPFTQPVRDQGDRLLLERTLPITQPFPSIPLRILLAEDNRVNQQVALLTLKQLGYQADVVNNGREVLEALRRQPYDVVLMDVEMPQMDGLTATRLICQEWNADLILKNAGKESPITQSDAVTTYLQSQRPRIIAMTAYAMAGDRQKCLEAGMDDYISKPIQEQELIRALQLCQSAIGESRKPPTQEGGGAGELGSWGAGEPGSRGKSLLSLTATGYDNVDSPPVLDHRVLNSLRQMTGSKAATLLRQIIDDYREDAPQQLQDIRDAVAAGDAQALRQSAHTLRSSSANLGAMNLSYLCKELEMIGRAGTTTDAPEWIAQVEAEYEKVKVALQLEYKQFSS</sequence>
<dbReference type="InterPro" id="IPR036641">
    <property type="entry name" value="HPT_dom_sf"/>
</dbReference>
<evidence type="ECO:0000259" key="24">
    <source>
        <dbReference type="PROSITE" id="PS50894"/>
    </source>
</evidence>
<evidence type="ECO:0000256" key="19">
    <source>
        <dbReference type="SAM" id="MobiDB-lite"/>
    </source>
</evidence>
<dbReference type="Gene3D" id="3.30.565.10">
    <property type="entry name" value="Histidine kinase-like ATPase, C-terminal domain"/>
    <property type="match status" value="1"/>
</dbReference>
<organism evidence="25 26">
    <name type="scientific">Allocoleopsis franciscana PCC 7113</name>
    <dbReference type="NCBI Taxonomy" id="1173027"/>
    <lineage>
        <taxon>Bacteria</taxon>
        <taxon>Bacillati</taxon>
        <taxon>Cyanobacteriota</taxon>
        <taxon>Cyanophyceae</taxon>
        <taxon>Coleofasciculales</taxon>
        <taxon>Coleofasciculaceae</taxon>
        <taxon>Allocoleopsis</taxon>
        <taxon>Allocoleopsis franciscana</taxon>
    </lineage>
</organism>
<evidence type="ECO:0000259" key="20">
    <source>
        <dbReference type="PROSITE" id="PS50109"/>
    </source>
</evidence>
<dbReference type="CDD" id="cd00082">
    <property type="entry name" value="HisKA"/>
    <property type="match status" value="1"/>
</dbReference>
<dbReference type="eggNOG" id="COG0784">
    <property type="taxonomic scope" value="Bacteria"/>
</dbReference>
<feature type="domain" description="Response regulatory" evidence="21">
    <location>
        <begin position="1141"/>
        <end position="1282"/>
    </location>
</feature>
<keyword evidence="9" id="KW-0547">Nucleotide-binding</keyword>
<comment type="subcellular location">
    <subcellularLocation>
        <location evidence="2">Cell membrane</location>
        <topology evidence="2">Multi-pass membrane protein</topology>
    </subcellularLocation>
</comment>
<dbReference type="GO" id="GO:0000155">
    <property type="term" value="F:phosphorelay sensor kinase activity"/>
    <property type="evidence" value="ECO:0007669"/>
    <property type="project" value="InterPro"/>
</dbReference>
<dbReference type="Pfam" id="PF01590">
    <property type="entry name" value="GAF"/>
    <property type="match status" value="1"/>
</dbReference>
<proteinExistence type="inferred from homology"/>
<evidence type="ECO:0000259" key="22">
    <source>
        <dbReference type="PROSITE" id="PS50112"/>
    </source>
</evidence>
<dbReference type="SMART" id="SM00091">
    <property type="entry name" value="PAS"/>
    <property type="match status" value="3"/>
</dbReference>
<keyword evidence="12" id="KW-1133">Transmembrane helix</keyword>
<evidence type="ECO:0000256" key="5">
    <source>
        <dbReference type="ARBA" id="ARBA00022475"/>
    </source>
</evidence>
<evidence type="ECO:0000256" key="11">
    <source>
        <dbReference type="ARBA" id="ARBA00022840"/>
    </source>
</evidence>
<dbReference type="InterPro" id="IPR000700">
    <property type="entry name" value="PAS-assoc_C"/>
</dbReference>
<feature type="compositionally biased region" description="Gly residues" evidence="19">
    <location>
        <begin position="1295"/>
        <end position="1311"/>
    </location>
</feature>
<dbReference type="SMART" id="SM00073">
    <property type="entry name" value="HPT"/>
    <property type="match status" value="1"/>
</dbReference>
<gene>
    <name evidence="25" type="ORF">Mic7113_2420</name>
</gene>
<feature type="domain" description="Histidine kinase" evidence="20">
    <location>
        <begin position="836"/>
        <end position="1056"/>
    </location>
</feature>
<feature type="domain" description="HPt" evidence="24">
    <location>
        <begin position="1350"/>
        <end position="1449"/>
    </location>
</feature>
<dbReference type="Proteomes" id="UP000010471">
    <property type="component" value="Chromosome"/>
</dbReference>
<dbReference type="HOGENOM" id="CLU_005820_0_0_3"/>
<dbReference type="PROSITE" id="PS50110">
    <property type="entry name" value="RESPONSE_REGULATORY"/>
    <property type="match status" value="1"/>
</dbReference>
<dbReference type="InterPro" id="IPR000014">
    <property type="entry name" value="PAS"/>
</dbReference>
<keyword evidence="7" id="KW-0808">Transferase</keyword>
<feature type="coiled-coil region" evidence="18">
    <location>
        <begin position="799"/>
        <end position="829"/>
    </location>
</feature>
<evidence type="ECO:0000256" key="15">
    <source>
        <dbReference type="ARBA" id="ARBA00074306"/>
    </source>
</evidence>
<dbReference type="Pfam" id="PF02518">
    <property type="entry name" value="HATPase_c"/>
    <property type="match status" value="1"/>
</dbReference>
<evidence type="ECO:0000256" key="1">
    <source>
        <dbReference type="ARBA" id="ARBA00000085"/>
    </source>
</evidence>
<dbReference type="Pfam" id="PF13426">
    <property type="entry name" value="PAS_9"/>
    <property type="match status" value="1"/>
</dbReference>
<keyword evidence="18" id="KW-0175">Coiled coil</keyword>
<dbReference type="SUPFAM" id="SSF47384">
    <property type="entry name" value="Homodimeric domain of signal transducing histidine kinase"/>
    <property type="match status" value="1"/>
</dbReference>
<keyword evidence="14" id="KW-0472">Membrane</keyword>
<dbReference type="Gene3D" id="3.30.450.20">
    <property type="entry name" value="PAS domain"/>
    <property type="match status" value="3"/>
</dbReference>
<dbReference type="Pfam" id="PF01627">
    <property type="entry name" value="Hpt"/>
    <property type="match status" value="1"/>
</dbReference>
<dbReference type="PRINTS" id="PR00344">
    <property type="entry name" value="BCTRLSENSOR"/>
</dbReference>
<dbReference type="InterPro" id="IPR008207">
    <property type="entry name" value="Sig_transdc_His_kin_Hpt_dom"/>
</dbReference>
<evidence type="ECO:0000256" key="9">
    <source>
        <dbReference type="ARBA" id="ARBA00022741"/>
    </source>
</evidence>
<dbReference type="SUPFAM" id="SSF55874">
    <property type="entry name" value="ATPase domain of HSP90 chaperone/DNA topoisomerase II/histidine kinase"/>
    <property type="match status" value="1"/>
</dbReference>
<dbReference type="eggNOG" id="COG2198">
    <property type="taxonomic scope" value="Bacteria"/>
</dbReference>
<feature type="modified residue" description="4-aspartylphosphate" evidence="17">
    <location>
        <position position="1190"/>
    </location>
</feature>
<dbReference type="InterPro" id="IPR003661">
    <property type="entry name" value="HisK_dim/P_dom"/>
</dbReference>
<dbReference type="FunFam" id="1.10.287.130:FF:000004">
    <property type="entry name" value="Ethylene receptor 1"/>
    <property type="match status" value="1"/>
</dbReference>
<comment type="similarity">
    <text evidence="3">In the N-terminal section; belongs to the phytochrome family.</text>
</comment>
<dbReference type="EMBL" id="CP003630">
    <property type="protein sequence ID" value="AFZ18222.1"/>
    <property type="molecule type" value="Genomic_DNA"/>
</dbReference>
<dbReference type="InterPro" id="IPR029016">
    <property type="entry name" value="GAF-like_dom_sf"/>
</dbReference>
<feature type="region of interest" description="Disordered" evidence="19">
    <location>
        <begin position="1287"/>
        <end position="1313"/>
    </location>
</feature>
<dbReference type="InterPro" id="IPR005467">
    <property type="entry name" value="His_kinase_dom"/>
</dbReference>
<dbReference type="Pfam" id="PF00512">
    <property type="entry name" value="HisKA"/>
    <property type="match status" value="1"/>
</dbReference>
<dbReference type="FunFam" id="3.30.565.10:FF:000010">
    <property type="entry name" value="Sensor histidine kinase RcsC"/>
    <property type="match status" value="1"/>
</dbReference>
<dbReference type="PANTHER" id="PTHR45339">
    <property type="entry name" value="HYBRID SIGNAL TRANSDUCTION HISTIDINE KINASE J"/>
    <property type="match status" value="1"/>
</dbReference>
<dbReference type="Gene3D" id="3.30.450.40">
    <property type="match status" value="2"/>
</dbReference>
<dbReference type="CDD" id="cd00130">
    <property type="entry name" value="PAS"/>
    <property type="match status" value="2"/>
</dbReference>
<evidence type="ECO:0000256" key="4">
    <source>
        <dbReference type="ARBA" id="ARBA00012438"/>
    </source>
</evidence>
<dbReference type="GO" id="GO:0005886">
    <property type="term" value="C:plasma membrane"/>
    <property type="evidence" value="ECO:0007669"/>
    <property type="project" value="UniProtKB-SubCell"/>
</dbReference>
<dbReference type="InterPro" id="IPR004358">
    <property type="entry name" value="Sig_transdc_His_kin-like_C"/>
</dbReference>
<dbReference type="PROSITE" id="PS50112">
    <property type="entry name" value="PAS"/>
    <property type="match status" value="2"/>
</dbReference>
<comment type="catalytic activity">
    <reaction evidence="1">
        <text>ATP + protein L-histidine = ADP + protein N-phospho-L-histidine.</text>
        <dbReference type="EC" id="2.7.13.3"/>
    </reaction>
</comment>
<dbReference type="Pfam" id="PF00072">
    <property type="entry name" value="Response_reg"/>
    <property type="match status" value="2"/>
</dbReference>
<dbReference type="NCBIfam" id="TIGR00229">
    <property type="entry name" value="sensory_box"/>
    <property type="match status" value="2"/>
</dbReference>
<reference evidence="25 26" key="1">
    <citation type="submission" date="2012-06" db="EMBL/GenBank/DDBJ databases">
        <title>Finished chromosome of genome of Microcoleus sp. PCC 7113.</title>
        <authorList>
            <consortium name="US DOE Joint Genome Institute"/>
            <person name="Gugger M."/>
            <person name="Coursin T."/>
            <person name="Rippka R."/>
            <person name="Tandeau De Marsac N."/>
            <person name="Huntemann M."/>
            <person name="Wei C.-L."/>
            <person name="Han J."/>
            <person name="Detter J.C."/>
            <person name="Han C."/>
            <person name="Tapia R."/>
            <person name="Chen A."/>
            <person name="Kyrpides N."/>
            <person name="Mavromatis K."/>
            <person name="Markowitz V."/>
            <person name="Szeto E."/>
            <person name="Ivanova N."/>
            <person name="Pagani I."/>
            <person name="Pati A."/>
            <person name="Goodwin L."/>
            <person name="Nordberg H.P."/>
            <person name="Cantor M.N."/>
            <person name="Hua S.X."/>
            <person name="Woyke T."/>
            <person name="Kerfeld C.A."/>
        </authorList>
    </citation>
    <scope>NUCLEOTIDE SEQUENCE [LARGE SCALE GENOMIC DNA]</scope>
    <source>
        <strain evidence="25 26">PCC 7113</strain>
    </source>
</reference>
<feature type="domain" description="PAS" evidence="22">
    <location>
        <begin position="54"/>
        <end position="129"/>
    </location>
</feature>
<dbReference type="SMART" id="SM00387">
    <property type="entry name" value="HATPase_c"/>
    <property type="match status" value="1"/>
</dbReference>
<evidence type="ECO:0000256" key="12">
    <source>
        <dbReference type="ARBA" id="ARBA00022989"/>
    </source>
</evidence>
<dbReference type="InterPro" id="IPR011006">
    <property type="entry name" value="CheY-like_superfamily"/>
</dbReference>
<dbReference type="SUPFAM" id="SSF47226">
    <property type="entry name" value="Histidine-containing phosphotransfer domain, HPT domain"/>
    <property type="match status" value="1"/>
</dbReference>
<evidence type="ECO:0000259" key="21">
    <source>
        <dbReference type="PROSITE" id="PS50110"/>
    </source>
</evidence>
<evidence type="ECO:0000256" key="10">
    <source>
        <dbReference type="ARBA" id="ARBA00022777"/>
    </source>
</evidence>
<dbReference type="eggNOG" id="COG2202">
    <property type="taxonomic scope" value="Bacteria"/>
</dbReference>
<dbReference type="SUPFAM" id="SSF55785">
    <property type="entry name" value="PYP-like sensor domain (PAS domain)"/>
    <property type="match status" value="3"/>
</dbReference>
<dbReference type="InterPro" id="IPR013655">
    <property type="entry name" value="PAS_fold_3"/>
</dbReference>
<evidence type="ECO:0000256" key="2">
    <source>
        <dbReference type="ARBA" id="ARBA00004651"/>
    </source>
</evidence>
<dbReference type="Gene3D" id="1.20.120.160">
    <property type="entry name" value="HPT domain"/>
    <property type="match status" value="1"/>
</dbReference>
<evidence type="ECO:0000256" key="6">
    <source>
        <dbReference type="ARBA" id="ARBA00022553"/>
    </source>
</evidence>
<evidence type="ECO:0000256" key="7">
    <source>
        <dbReference type="ARBA" id="ARBA00022679"/>
    </source>
</evidence>
<name>K9WFC4_9CYAN</name>
<dbReference type="InterPro" id="IPR003018">
    <property type="entry name" value="GAF"/>
</dbReference>
<dbReference type="InterPro" id="IPR036890">
    <property type="entry name" value="HATPase_C_sf"/>
</dbReference>